<evidence type="ECO:0000256" key="8">
    <source>
        <dbReference type="SAM" id="MobiDB-lite"/>
    </source>
</evidence>
<evidence type="ECO:0000256" key="1">
    <source>
        <dbReference type="ARBA" id="ARBA00004651"/>
    </source>
</evidence>
<dbReference type="Proteomes" id="UP000323380">
    <property type="component" value="Unassembled WGS sequence"/>
</dbReference>
<dbReference type="EMBL" id="VSFG01000006">
    <property type="protein sequence ID" value="TYB43454.1"/>
    <property type="molecule type" value="Genomic_DNA"/>
</dbReference>
<dbReference type="Gene3D" id="1.10.3720.10">
    <property type="entry name" value="MetI-like"/>
    <property type="match status" value="1"/>
</dbReference>
<keyword evidence="3" id="KW-1003">Cell membrane</keyword>
<dbReference type="CDD" id="cd06261">
    <property type="entry name" value="TM_PBP2"/>
    <property type="match status" value="1"/>
</dbReference>
<feature type="transmembrane region" description="Helical" evidence="7">
    <location>
        <begin position="133"/>
        <end position="153"/>
    </location>
</feature>
<keyword evidence="4 7" id="KW-0812">Transmembrane</keyword>
<dbReference type="SUPFAM" id="SSF161098">
    <property type="entry name" value="MetI-like"/>
    <property type="match status" value="1"/>
</dbReference>
<evidence type="ECO:0000256" key="5">
    <source>
        <dbReference type="ARBA" id="ARBA00022989"/>
    </source>
</evidence>
<dbReference type="GO" id="GO:0005886">
    <property type="term" value="C:plasma membrane"/>
    <property type="evidence" value="ECO:0007669"/>
    <property type="project" value="UniProtKB-SubCell"/>
</dbReference>
<dbReference type="InterPro" id="IPR000515">
    <property type="entry name" value="MetI-like"/>
</dbReference>
<keyword evidence="5 7" id="KW-1133">Transmembrane helix</keyword>
<evidence type="ECO:0000256" key="2">
    <source>
        <dbReference type="ARBA" id="ARBA00022448"/>
    </source>
</evidence>
<feature type="transmembrane region" description="Helical" evidence="7">
    <location>
        <begin position="100"/>
        <end position="121"/>
    </location>
</feature>
<name>A0A5D0NGC4_9ACTN</name>
<evidence type="ECO:0000256" key="3">
    <source>
        <dbReference type="ARBA" id="ARBA00022475"/>
    </source>
</evidence>
<gene>
    <name evidence="10" type="ORF">FXF69_26985</name>
</gene>
<evidence type="ECO:0000256" key="6">
    <source>
        <dbReference type="ARBA" id="ARBA00023136"/>
    </source>
</evidence>
<dbReference type="AlphaFoldDB" id="A0A5D0NGC4"/>
<evidence type="ECO:0000313" key="11">
    <source>
        <dbReference type="Proteomes" id="UP000323380"/>
    </source>
</evidence>
<feature type="region of interest" description="Disordered" evidence="8">
    <location>
        <begin position="1"/>
        <end position="22"/>
    </location>
</feature>
<dbReference type="GO" id="GO:0055085">
    <property type="term" value="P:transmembrane transport"/>
    <property type="evidence" value="ECO:0007669"/>
    <property type="project" value="InterPro"/>
</dbReference>
<dbReference type="Pfam" id="PF00528">
    <property type="entry name" value="BPD_transp_1"/>
    <property type="match status" value="1"/>
</dbReference>
<protein>
    <submittedName>
        <fullName evidence="10">Carbohydrate ABC transporter permease</fullName>
    </submittedName>
</protein>
<feature type="transmembrane region" description="Helical" evidence="7">
    <location>
        <begin position="265"/>
        <end position="287"/>
    </location>
</feature>
<proteinExistence type="inferred from homology"/>
<evidence type="ECO:0000256" key="4">
    <source>
        <dbReference type="ARBA" id="ARBA00022692"/>
    </source>
</evidence>
<dbReference type="RefSeq" id="WP_083980137.1">
    <property type="nucleotide sequence ID" value="NZ_VSFG01000006.1"/>
</dbReference>
<dbReference type="PANTHER" id="PTHR32243:SF18">
    <property type="entry name" value="INNER MEMBRANE ABC TRANSPORTER PERMEASE PROTEIN YCJP"/>
    <property type="match status" value="1"/>
</dbReference>
<feature type="transmembrane region" description="Helical" evidence="7">
    <location>
        <begin position="31"/>
        <end position="52"/>
    </location>
</feature>
<dbReference type="PROSITE" id="PS50928">
    <property type="entry name" value="ABC_TM1"/>
    <property type="match status" value="1"/>
</dbReference>
<evidence type="ECO:0000313" key="10">
    <source>
        <dbReference type="EMBL" id="TYB43454.1"/>
    </source>
</evidence>
<feature type="transmembrane region" description="Helical" evidence="7">
    <location>
        <begin position="165"/>
        <end position="187"/>
    </location>
</feature>
<comment type="caution">
    <text evidence="10">The sequence shown here is derived from an EMBL/GenBank/DDBJ whole genome shotgun (WGS) entry which is preliminary data.</text>
</comment>
<dbReference type="InterPro" id="IPR035906">
    <property type="entry name" value="MetI-like_sf"/>
</dbReference>
<feature type="domain" description="ABC transmembrane type-1" evidence="9">
    <location>
        <begin position="96"/>
        <end position="287"/>
    </location>
</feature>
<dbReference type="STRING" id="1220554.GCA_001552135_00280"/>
<feature type="transmembrane region" description="Helical" evidence="7">
    <location>
        <begin position="208"/>
        <end position="233"/>
    </location>
</feature>
<keyword evidence="2 7" id="KW-0813">Transport</keyword>
<organism evidence="10 11">
    <name type="scientific">Actinomadura chibensis</name>
    <dbReference type="NCBI Taxonomy" id="392828"/>
    <lineage>
        <taxon>Bacteria</taxon>
        <taxon>Bacillati</taxon>
        <taxon>Actinomycetota</taxon>
        <taxon>Actinomycetes</taxon>
        <taxon>Streptosporangiales</taxon>
        <taxon>Thermomonosporaceae</taxon>
        <taxon>Actinomadura</taxon>
    </lineage>
</organism>
<dbReference type="InterPro" id="IPR050901">
    <property type="entry name" value="BP-dep_ABC_trans_perm"/>
</dbReference>
<comment type="subcellular location">
    <subcellularLocation>
        <location evidence="1 7">Cell membrane</location>
        <topology evidence="1 7">Multi-pass membrane protein</topology>
    </subcellularLocation>
</comment>
<comment type="similarity">
    <text evidence="7">Belongs to the binding-protein-dependent transport system permease family.</text>
</comment>
<accession>A0A5D0NGC4</accession>
<keyword evidence="6 7" id="KW-0472">Membrane</keyword>
<reference evidence="10 11" key="1">
    <citation type="submission" date="2019-08" db="EMBL/GenBank/DDBJ databases">
        <title>Actinomadura sp. nov. CYP1-5 isolated from mountain soil.</title>
        <authorList>
            <person name="Songsumanus A."/>
            <person name="Kuncharoen N."/>
            <person name="Kudo T."/>
            <person name="Yuki M."/>
            <person name="Igarashi Y."/>
            <person name="Tanasupawat S."/>
        </authorList>
    </citation>
    <scope>NUCLEOTIDE SEQUENCE [LARGE SCALE GENOMIC DNA]</scope>
    <source>
        <strain evidence="10 11">JCM 14158</strain>
    </source>
</reference>
<evidence type="ECO:0000259" key="9">
    <source>
        <dbReference type="PROSITE" id="PS50928"/>
    </source>
</evidence>
<sequence>MTATTARRPGPRPAAHAGGRRPGASKRWRKVLLNGTGLLVFIFAVFPVFWMVSTAFKPNTEIFSTTPKPFPSHPTLAHFDLVLNGGIAEVSFWEYFRNSAILAIVTVIVSSLLSLLAAVAVARFRFRFRTTFLVMLLVVQMVPLEALVIPLFLDLKRLELLNSLAGLSIVYIGFAVPFAIWMLRGFVAAVPRELEEAAAIDGAGPIRTFFRVMLPLVAPGLVATSIFSFITAWNEFIFAFTFLDDQNKYTLPIMLQFFFGRSGNAWGPIMAASTLLTIPVIAFFLLVQRRMVSGLTAGAVKG</sequence>
<dbReference type="PANTHER" id="PTHR32243">
    <property type="entry name" value="MALTOSE TRANSPORT SYSTEM PERMEASE-RELATED"/>
    <property type="match status" value="1"/>
</dbReference>
<keyword evidence="11" id="KW-1185">Reference proteome</keyword>
<evidence type="ECO:0000256" key="7">
    <source>
        <dbReference type="RuleBase" id="RU363032"/>
    </source>
</evidence>